<dbReference type="Pfam" id="PF25137">
    <property type="entry name" value="ADH_Fe_C"/>
    <property type="match status" value="1"/>
</dbReference>
<dbReference type="RefSeq" id="WP_211423967.1">
    <property type="nucleotide sequence ID" value="NZ_CP072643.1"/>
</dbReference>
<gene>
    <name evidence="7" type="ORF">J8C05_13180</name>
</gene>
<comment type="similarity">
    <text evidence="2">Belongs to the iron-containing alcohol dehydrogenase family.</text>
</comment>
<evidence type="ECO:0000259" key="6">
    <source>
        <dbReference type="Pfam" id="PF25137"/>
    </source>
</evidence>
<reference evidence="7 8" key="1">
    <citation type="submission" date="2021-03" db="EMBL/GenBank/DDBJ databases">
        <title>Genomic and phenotypic characterization of Chloracidobacterium isolates provides evidence for multiple species.</title>
        <authorList>
            <person name="Saini M.K."/>
            <person name="Costas A.M.G."/>
            <person name="Tank M."/>
            <person name="Bryant D.A."/>
        </authorList>
    </citation>
    <scope>NUCLEOTIDE SEQUENCE [LARGE SCALE GENOMIC DNA]</scope>
    <source>
        <strain evidence="7 8">N</strain>
    </source>
</reference>
<proteinExistence type="inferred from homology"/>
<evidence type="ECO:0000313" key="7">
    <source>
        <dbReference type="EMBL" id="QUV95764.1"/>
    </source>
</evidence>
<evidence type="ECO:0000259" key="5">
    <source>
        <dbReference type="Pfam" id="PF00465"/>
    </source>
</evidence>
<dbReference type="InterPro" id="IPR056798">
    <property type="entry name" value="ADH_Fe_C"/>
</dbReference>
<dbReference type="InterPro" id="IPR039697">
    <property type="entry name" value="Alcohol_dehydrogenase_Fe"/>
</dbReference>
<dbReference type="Gene3D" id="3.40.50.1970">
    <property type="match status" value="1"/>
</dbReference>
<dbReference type="Proteomes" id="UP000677668">
    <property type="component" value="Chromosome 2"/>
</dbReference>
<evidence type="ECO:0000256" key="3">
    <source>
        <dbReference type="ARBA" id="ARBA00023002"/>
    </source>
</evidence>
<name>A0ABX8B4C0_9BACT</name>
<comment type="cofactor">
    <cofactor evidence="1">
        <name>Fe cation</name>
        <dbReference type="ChEBI" id="CHEBI:24875"/>
    </cofactor>
</comment>
<evidence type="ECO:0000313" key="8">
    <source>
        <dbReference type="Proteomes" id="UP000677668"/>
    </source>
</evidence>
<keyword evidence="3" id="KW-0560">Oxidoreductase</keyword>
<feature type="domain" description="Fe-containing alcohol dehydrogenase-like C-terminal" evidence="6">
    <location>
        <begin position="205"/>
        <end position="398"/>
    </location>
</feature>
<feature type="domain" description="Alcohol dehydrogenase iron-type/glycerol dehydrogenase GldA" evidence="5">
    <location>
        <begin position="20"/>
        <end position="193"/>
    </location>
</feature>
<protein>
    <submittedName>
        <fullName evidence="7">Iron-containing alcohol dehydrogenase</fullName>
    </submittedName>
</protein>
<dbReference type="Gene3D" id="1.20.1090.10">
    <property type="entry name" value="Dehydroquinate synthase-like - alpha domain"/>
    <property type="match status" value="1"/>
</dbReference>
<evidence type="ECO:0000256" key="2">
    <source>
        <dbReference type="ARBA" id="ARBA00007358"/>
    </source>
</evidence>
<dbReference type="SUPFAM" id="SSF56796">
    <property type="entry name" value="Dehydroquinate synthase-like"/>
    <property type="match status" value="1"/>
</dbReference>
<accession>A0ABX8B4C0</accession>
<dbReference type="CDD" id="cd14865">
    <property type="entry name" value="Fe-ADH-like"/>
    <property type="match status" value="1"/>
</dbReference>
<keyword evidence="4" id="KW-0520">NAD</keyword>
<dbReference type="InterPro" id="IPR001670">
    <property type="entry name" value="ADH_Fe/GldA"/>
</dbReference>
<evidence type="ECO:0000256" key="4">
    <source>
        <dbReference type="ARBA" id="ARBA00023027"/>
    </source>
</evidence>
<dbReference type="PANTHER" id="PTHR11496:SF102">
    <property type="entry name" value="ALCOHOL DEHYDROGENASE 4"/>
    <property type="match status" value="1"/>
</dbReference>
<organism evidence="7 8">
    <name type="scientific">Chloracidobacterium sp. N</name>
    <dbReference type="NCBI Taxonomy" id="2821540"/>
    <lineage>
        <taxon>Bacteria</taxon>
        <taxon>Pseudomonadati</taxon>
        <taxon>Acidobacteriota</taxon>
        <taxon>Terriglobia</taxon>
        <taxon>Terriglobales</taxon>
        <taxon>Acidobacteriaceae</taxon>
        <taxon>Chloracidobacterium</taxon>
        <taxon>Chloracidobacterium aggregatum</taxon>
    </lineage>
</organism>
<keyword evidence="8" id="KW-1185">Reference proteome</keyword>
<sequence length="401" mass="41874">MGFISGNPPLTRPDATFAVPTEIKYGIGKVGNLTVELQLAPDLAERTRLAVFTDAGVAAAGLLDVVRQAFADSDYTIVAVMDDVPAESDTEFVKRAAAKLNEAQVSLIVAVGGGSVMDTAKISAVIAAYGGEASEYEGGFMVPGPITPILAIPTTVGTGSEVTLAAVVKDNVQRRKLTIASPFLFPRMAILDPNMVATLPARLVAWTGFDALTHAIEAYSCVEREPISAALALSAIELIADNLEAAVREPGPTEARAKMQYAATMAAMAFSNSPVGAVHAIAHSVGALFGVHHGLSNSIALPFVMEFNLPAVATYYAAVARAMGIADTGQSTEALATAAIAAVRELKQRCGVPMQYREVGVPTDADTAAAITDLTLEDICLSFNPVKGEREDILALVMRTL</sequence>
<dbReference type="InterPro" id="IPR018211">
    <property type="entry name" value="ADH_Fe_CS"/>
</dbReference>
<dbReference type="PROSITE" id="PS00913">
    <property type="entry name" value="ADH_IRON_1"/>
    <property type="match status" value="1"/>
</dbReference>
<evidence type="ECO:0000256" key="1">
    <source>
        <dbReference type="ARBA" id="ARBA00001962"/>
    </source>
</evidence>
<dbReference type="EMBL" id="CP072643">
    <property type="protein sequence ID" value="QUV95764.1"/>
    <property type="molecule type" value="Genomic_DNA"/>
</dbReference>
<dbReference type="PANTHER" id="PTHR11496">
    <property type="entry name" value="ALCOHOL DEHYDROGENASE"/>
    <property type="match status" value="1"/>
</dbReference>
<dbReference type="Pfam" id="PF00465">
    <property type="entry name" value="Fe-ADH"/>
    <property type="match status" value="1"/>
</dbReference>